<protein>
    <submittedName>
        <fullName evidence="1">Uncharacterized protein YfdQ (DUF2303 family)</fullName>
    </submittedName>
</protein>
<evidence type="ECO:0000313" key="1">
    <source>
        <dbReference type="EMBL" id="MBB3996909.1"/>
    </source>
</evidence>
<accession>A0A7W6E9T2</accession>
<dbReference type="AlphaFoldDB" id="A0A7W6E9T2"/>
<dbReference type="InterPro" id="IPR019276">
    <property type="entry name" value="DUF2303"/>
</dbReference>
<evidence type="ECO:0000313" key="2">
    <source>
        <dbReference type="Proteomes" id="UP000542776"/>
    </source>
</evidence>
<dbReference type="Proteomes" id="UP000542776">
    <property type="component" value="Unassembled WGS sequence"/>
</dbReference>
<gene>
    <name evidence="1" type="ORF">GGR04_000730</name>
</gene>
<sequence>MAETTQTTAATLTAAPITDLRIDGSAVDMLAALGSKATGVEITIVDYDTGIPGLPDQFPVGVVHGDEPRLVSVKAFADEWRTHPPFRIGQARALTLESFIALVNRQKEADSAIFCDSDWRKPAMTAVIDYHASDDDRDATEIGAGKHRVHYAFPLSEEWKGWIKGDGVPMSQQDFAEMIEDRIGDLVAPEDAWAARAERDFQTRIANPAQMLTLSRGLEVNVEARVKESKVLQSGEGSLVFEETHKDSSGAAIKVPGLFMLRIAPFFMGDPVEIPVRLRYRVRAGAIIWIYQIYRPDQSITEAVRAAMQDVRAKTELPVFEGAPEMLADGKPVTGFTGA</sequence>
<keyword evidence="2" id="KW-1185">Reference proteome</keyword>
<proteinExistence type="predicted"/>
<comment type="caution">
    <text evidence="1">The sequence shown here is derived from an EMBL/GenBank/DDBJ whole genome shotgun (WGS) entry which is preliminary data.</text>
</comment>
<dbReference type="RefSeq" id="WP_183197933.1">
    <property type="nucleotide sequence ID" value="NZ_JACIEK010000001.1"/>
</dbReference>
<organism evidence="1 2">
    <name type="scientific">Aureimonas pseudogalii</name>
    <dbReference type="NCBI Taxonomy" id="1744844"/>
    <lineage>
        <taxon>Bacteria</taxon>
        <taxon>Pseudomonadati</taxon>
        <taxon>Pseudomonadota</taxon>
        <taxon>Alphaproteobacteria</taxon>
        <taxon>Hyphomicrobiales</taxon>
        <taxon>Aurantimonadaceae</taxon>
        <taxon>Aureimonas</taxon>
    </lineage>
</organism>
<reference evidence="1 2" key="1">
    <citation type="submission" date="2020-08" db="EMBL/GenBank/DDBJ databases">
        <title>Genomic Encyclopedia of Type Strains, Phase IV (KMG-IV): sequencing the most valuable type-strain genomes for metagenomic binning, comparative biology and taxonomic classification.</title>
        <authorList>
            <person name="Goeker M."/>
        </authorList>
    </citation>
    <scope>NUCLEOTIDE SEQUENCE [LARGE SCALE GENOMIC DNA]</scope>
    <source>
        <strain evidence="1 2">DSM 102238</strain>
    </source>
</reference>
<dbReference type="Pfam" id="PF10065">
    <property type="entry name" value="DUF2303"/>
    <property type="match status" value="1"/>
</dbReference>
<name>A0A7W6E9T2_9HYPH</name>
<dbReference type="EMBL" id="JACIEK010000001">
    <property type="protein sequence ID" value="MBB3996909.1"/>
    <property type="molecule type" value="Genomic_DNA"/>
</dbReference>